<dbReference type="AlphaFoldDB" id="A0A1A9Z0I9"/>
<sequence length="194" mass="21945">MAFMMKKKKYRFNVEVQLQDLDNVALMNEVLFAIFRLLAGGSFQEYSSRMSANASTGVLSPCYLRISIRKGMKGGRSYYKLGFIGLNLAEYAGAGLISRRCLLEGSTPNLKSKRKSSGEDWLQQARRMSFNYDIYEKYVNTNIQTPLHQSDHSTSQPTIQPANHPPTINTKYQENTTSCVIAVKMFNENMSANL</sequence>
<dbReference type="PROSITE" id="PS51840">
    <property type="entry name" value="C2_NT"/>
    <property type="match status" value="1"/>
</dbReference>
<dbReference type="PANTHER" id="PTHR21456">
    <property type="entry name" value="FAMILY WITH SEQUENCE SIMILARITY 102"/>
    <property type="match status" value="1"/>
</dbReference>
<dbReference type="PANTHER" id="PTHR21456:SF1">
    <property type="entry name" value="C2 NT-TYPE DOMAIN-CONTAINING PROTEIN"/>
    <property type="match status" value="1"/>
</dbReference>
<evidence type="ECO:0000259" key="3">
    <source>
        <dbReference type="PROSITE" id="PS51840"/>
    </source>
</evidence>
<organism evidence="4 5">
    <name type="scientific">Glossina pallidipes</name>
    <name type="common">Tsetse fly</name>
    <dbReference type="NCBI Taxonomy" id="7398"/>
    <lineage>
        <taxon>Eukaryota</taxon>
        <taxon>Metazoa</taxon>
        <taxon>Ecdysozoa</taxon>
        <taxon>Arthropoda</taxon>
        <taxon>Hexapoda</taxon>
        <taxon>Insecta</taxon>
        <taxon>Pterygota</taxon>
        <taxon>Neoptera</taxon>
        <taxon>Endopterygota</taxon>
        <taxon>Diptera</taxon>
        <taxon>Brachycera</taxon>
        <taxon>Muscomorpha</taxon>
        <taxon>Hippoboscoidea</taxon>
        <taxon>Glossinidae</taxon>
        <taxon>Glossina</taxon>
    </lineage>
</organism>
<feature type="domain" description="C2 NT-type" evidence="3">
    <location>
        <begin position="1"/>
        <end position="122"/>
    </location>
</feature>
<keyword evidence="5" id="KW-1185">Reference proteome</keyword>
<evidence type="ECO:0000313" key="4">
    <source>
        <dbReference type="EnsemblMetazoa" id="GPAI000317-PA"/>
    </source>
</evidence>
<reference evidence="5" key="1">
    <citation type="submission" date="2014-03" db="EMBL/GenBank/DDBJ databases">
        <authorList>
            <person name="Aksoy S."/>
            <person name="Warren W."/>
            <person name="Wilson R.K."/>
        </authorList>
    </citation>
    <scope>NUCLEOTIDE SEQUENCE [LARGE SCALE GENOMIC DNA]</scope>
    <source>
        <strain evidence="5">IAEA</strain>
    </source>
</reference>
<evidence type="ECO:0000256" key="1">
    <source>
        <dbReference type="ARBA" id="ARBA00034780"/>
    </source>
</evidence>
<dbReference type="STRING" id="7398.A0A1A9Z0I9"/>
<dbReference type="EnsemblMetazoa" id="GPAI000317-RA">
    <property type="protein sequence ID" value="GPAI000317-PA"/>
    <property type="gene ID" value="GPAI000317"/>
</dbReference>
<reference evidence="4" key="2">
    <citation type="submission" date="2020-05" db="UniProtKB">
        <authorList>
            <consortium name="EnsemblMetazoa"/>
        </authorList>
    </citation>
    <scope>IDENTIFICATION</scope>
    <source>
        <strain evidence="4">IAEA</strain>
    </source>
</reference>
<name>A0A1A9Z0I9_GLOPL</name>
<proteinExistence type="inferred from homology"/>
<protein>
    <submittedName>
        <fullName evidence="4">C2 NT-type domain-containing protein</fullName>
    </submittedName>
</protein>
<dbReference type="VEuPathDB" id="VectorBase:GPAI000317"/>
<evidence type="ECO:0000256" key="2">
    <source>
        <dbReference type="SAM" id="MobiDB-lite"/>
    </source>
</evidence>
<dbReference type="InterPro" id="IPR019448">
    <property type="entry name" value="NT-C2"/>
</dbReference>
<dbReference type="Pfam" id="PF10358">
    <property type="entry name" value="NT-C2"/>
    <property type="match status" value="1"/>
</dbReference>
<dbReference type="Proteomes" id="UP000092445">
    <property type="component" value="Unassembled WGS sequence"/>
</dbReference>
<dbReference type="InterPro" id="IPR039931">
    <property type="entry name" value="EEIG1/2-like"/>
</dbReference>
<accession>A0A1A9Z0I9</accession>
<evidence type="ECO:0000313" key="5">
    <source>
        <dbReference type="Proteomes" id="UP000092445"/>
    </source>
</evidence>
<comment type="similarity">
    <text evidence="1">Belongs to the EEIG family.</text>
</comment>
<feature type="region of interest" description="Disordered" evidence="2">
    <location>
        <begin position="147"/>
        <end position="169"/>
    </location>
</feature>